<protein>
    <submittedName>
        <fullName evidence="1">Uncharacterized protein</fullName>
    </submittedName>
</protein>
<dbReference type="Proteomes" id="UP000594380">
    <property type="component" value="Unassembled WGS sequence"/>
</dbReference>
<dbReference type="AlphaFoldDB" id="A0A7Y6K7V1"/>
<sequence>MDDSQIVHVPRALYDDGANQFAPWSYQVPQWNDGSIKGYEVCIRRTHIGAVFHCGMIIISCGGMQITRSGPAQDFQSVN</sequence>
<comment type="caution">
    <text evidence="1">The sequence shown here is derived from an EMBL/GenBank/DDBJ whole genome shotgun (WGS) entry which is preliminary data.</text>
</comment>
<dbReference type="EMBL" id="JAALDK010000003">
    <property type="protein sequence ID" value="NUY06022.1"/>
    <property type="molecule type" value="Genomic_DNA"/>
</dbReference>
<reference evidence="1 2" key="1">
    <citation type="submission" date="2020-02" db="EMBL/GenBank/DDBJ databases">
        <title>Paraburkholderia simonii sp. nov. and Paraburkholderia youngii sp. nov. Brazilian and Mexican Mimosa-associated rhizobia.</title>
        <authorList>
            <person name="Mavima L."/>
            <person name="Beukes C.W."/>
            <person name="Chan W.Y."/>
            <person name="Palmer M."/>
            <person name="De Meyer S.E."/>
            <person name="James E.K."/>
            <person name="Venter S.N."/>
            <person name="Steenkamp E.T."/>
        </authorList>
    </citation>
    <scope>NUCLEOTIDE SEQUENCE [LARGE SCALE GENOMIC DNA]</scope>
    <source>
        <strain evidence="1 2">JPY169</strain>
    </source>
</reference>
<name>A0A7Y6K7V1_9BURK</name>
<dbReference type="RefSeq" id="WP_176112470.1">
    <property type="nucleotide sequence ID" value="NZ_JAALDK010000003.1"/>
</dbReference>
<dbReference type="GeneID" id="301106958"/>
<evidence type="ECO:0000313" key="2">
    <source>
        <dbReference type="Proteomes" id="UP000594380"/>
    </source>
</evidence>
<gene>
    <name evidence="1" type="ORF">G5S42_42420</name>
</gene>
<organism evidence="1 2">
    <name type="scientific">Paraburkholderia youngii</name>
    <dbReference type="NCBI Taxonomy" id="2782701"/>
    <lineage>
        <taxon>Bacteria</taxon>
        <taxon>Pseudomonadati</taxon>
        <taxon>Pseudomonadota</taxon>
        <taxon>Betaproteobacteria</taxon>
        <taxon>Burkholderiales</taxon>
        <taxon>Burkholderiaceae</taxon>
        <taxon>Paraburkholderia</taxon>
    </lineage>
</organism>
<evidence type="ECO:0000313" key="1">
    <source>
        <dbReference type="EMBL" id="NUY06022.1"/>
    </source>
</evidence>
<proteinExistence type="predicted"/>
<accession>A0A7Y6K7V1</accession>